<organism evidence="1 2">
    <name type="scientific">Mythimna loreyi</name>
    <dbReference type="NCBI Taxonomy" id="667449"/>
    <lineage>
        <taxon>Eukaryota</taxon>
        <taxon>Metazoa</taxon>
        <taxon>Ecdysozoa</taxon>
        <taxon>Arthropoda</taxon>
        <taxon>Hexapoda</taxon>
        <taxon>Insecta</taxon>
        <taxon>Pterygota</taxon>
        <taxon>Neoptera</taxon>
        <taxon>Endopterygota</taxon>
        <taxon>Lepidoptera</taxon>
        <taxon>Glossata</taxon>
        <taxon>Ditrysia</taxon>
        <taxon>Noctuoidea</taxon>
        <taxon>Noctuidae</taxon>
        <taxon>Noctuinae</taxon>
        <taxon>Hadenini</taxon>
        <taxon>Mythimna</taxon>
    </lineage>
</organism>
<evidence type="ECO:0000313" key="1">
    <source>
        <dbReference type="EMBL" id="KAJ8736454.1"/>
    </source>
</evidence>
<gene>
    <name evidence="1" type="ORF">PYW08_007110</name>
</gene>
<dbReference type="Proteomes" id="UP001231649">
    <property type="component" value="Chromosome 2"/>
</dbReference>
<proteinExistence type="predicted"/>
<keyword evidence="2" id="KW-1185">Reference proteome</keyword>
<comment type="caution">
    <text evidence="1">The sequence shown here is derived from an EMBL/GenBank/DDBJ whole genome shotgun (WGS) entry which is preliminary data.</text>
</comment>
<protein>
    <submittedName>
        <fullName evidence="1">Uncharacterized protein</fullName>
    </submittedName>
</protein>
<accession>A0ACC2R8Q5</accession>
<dbReference type="EMBL" id="CM056778">
    <property type="protein sequence ID" value="KAJ8736454.1"/>
    <property type="molecule type" value="Genomic_DNA"/>
</dbReference>
<evidence type="ECO:0000313" key="2">
    <source>
        <dbReference type="Proteomes" id="UP001231649"/>
    </source>
</evidence>
<name>A0ACC2R8Q5_9NEOP</name>
<reference evidence="1" key="1">
    <citation type="submission" date="2023-03" db="EMBL/GenBank/DDBJ databases">
        <title>Chromosome-level genomes of two armyworms, Mythimna separata and Mythimna loreyi, provide insights into the biosynthesis and reception of sex pheromones.</title>
        <authorList>
            <person name="Zhao H."/>
        </authorList>
    </citation>
    <scope>NUCLEOTIDE SEQUENCE</scope>
    <source>
        <strain evidence="1">BeijingLab</strain>
    </source>
</reference>
<sequence>MAITVSQLKKYNTSCNISNIEAKLLYPRLILFENKLCVKVVNLLGNNVETQESSEYHTFDEEIADTILHDQFLWLVFKSGNIIAIDVVKGVQIKVTNDTNTCLKICQIGRIENRLHFISESGDTFLIPLNTSELVKKLGESTKELSVPFKKAHVSHSRIKTRFDSISGLNISIEEGSVMVRCPFTGIMEIISTQTKFNDVVTWRDQAIFANKSNMWIVDMKESQVVYEFEKTDENYYPVLAHNDLFYYILWNKEEVQIYCAGFAQSQNHGGAADHSDSFNQTLTSQDTLKVQLKTLIDSITSATKPGIEVGGNF</sequence>